<keyword evidence="2" id="KW-1185">Reference proteome</keyword>
<dbReference type="Proteomes" id="UP001501195">
    <property type="component" value="Unassembled WGS sequence"/>
</dbReference>
<sequence>METTSGATEHADPFRAVLLPGILDTVRHLPHVDAAQWLQDARQDLDDEPGDPWER</sequence>
<name>A0ABP9I7S4_9ACTN</name>
<comment type="caution">
    <text evidence="1">The sequence shown here is derived from an EMBL/GenBank/DDBJ whole genome shotgun (WGS) entry which is preliminary data.</text>
</comment>
<accession>A0ABP9I7S4</accession>
<dbReference type="EMBL" id="BAABIL010000514">
    <property type="protein sequence ID" value="GAA4990948.1"/>
    <property type="molecule type" value="Genomic_DNA"/>
</dbReference>
<evidence type="ECO:0000313" key="2">
    <source>
        <dbReference type="Proteomes" id="UP001501195"/>
    </source>
</evidence>
<dbReference type="RefSeq" id="WP_345713476.1">
    <property type="nucleotide sequence ID" value="NZ_BAABIL010000514.1"/>
</dbReference>
<protein>
    <submittedName>
        <fullName evidence="1">Uncharacterized protein</fullName>
    </submittedName>
</protein>
<gene>
    <name evidence="1" type="ORF">GCM10023225_29790</name>
</gene>
<reference evidence="2" key="1">
    <citation type="journal article" date="2019" name="Int. J. Syst. Evol. Microbiol.">
        <title>The Global Catalogue of Microorganisms (GCM) 10K type strain sequencing project: providing services to taxonomists for standard genome sequencing and annotation.</title>
        <authorList>
            <consortium name="The Broad Institute Genomics Platform"/>
            <consortium name="The Broad Institute Genome Sequencing Center for Infectious Disease"/>
            <person name="Wu L."/>
            <person name="Ma J."/>
        </authorList>
    </citation>
    <scope>NUCLEOTIDE SEQUENCE [LARGE SCALE GENOMIC DNA]</scope>
    <source>
        <strain evidence="2">JCM 18126</strain>
    </source>
</reference>
<proteinExistence type="predicted"/>
<organism evidence="1 2">
    <name type="scientific">Kineococcus glutinatus</name>
    <dbReference type="NCBI Taxonomy" id="1070872"/>
    <lineage>
        <taxon>Bacteria</taxon>
        <taxon>Bacillati</taxon>
        <taxon>Actinomycetota</taxon>
        <taxon>Actinomycetes</taxon>
        <taxon>Kineosporiales</taxon>
        <taxon>Kineosporiaceae</taxon>
        <taxon>Kineococcus</taxon>
    </lineage>
</organism>
<evidence type="ECO:0000313" key="1">
    <source>
        <dbReference type="EMBL" id="GAA4990948.1"/>
    </source>
</evidence>